<reference evidence="2" key="1">
    <citation type="submission" date="2020-07" db="EMBL/GenBank/DDBJ databases">
        <title>The High-quality genome of the commercially important snow crab, Chionoecetes opilio.</title>
        <authorList>
            <person name="Jeong J.-H."/>
            <person name="Ryu S."/>
        </authorList>
    </citation>
    <scope>NUCLEOTIDE SEQUENCE</scope>
    <source>
        <strain evidence="2">MADBK_172401_WGS</strain>
        <tissue evidence="2">Digestive gland</tissue>
    </source>
</reference>
<evidence type="ECO:0000313" key="2">
    <source>
        <dbReference type="EMBL" id="KAG0721564.1"/>
    </source>
</evidence>
<sequence length="326" mass="35462">MCTQERERNISGVRDLWTFPPSPARAPFMSLGSLSHVIKSKKATRHFFQGLGKNNQGSTNFKAKGQKCFAEGVSFWNKHTGNLVSHYKTKHTIDLSELKAASEGPAARPQHQVEMTRAAAPPLSLKEFLARQQDLHSITAHQPPGRCSKSSSLSFRAQPPHPDSRHQGHGGGGKRGDKEAFQDLPHVAKQGQLDGQQQRAPLSKTCSASIDVFPSHHWNYGEAAAPFRKTLAQGPGPVDLQTVLHISQHHQASGLGEKLPKHRVPQGGTHCMTPCSVLLQRVIGDDAHLEAVNEVLGMRVAPKETGPPTIGFDDQTRGTAGVLQRS</sequence>
<proteinExistence type="predicted"/>
<feature type="region of interest" description="Disordered" evidence="1">
    <location>
        <begin position="138"/>
        <end position="179"/>
    </location>
</feature>
<dbReference type="AlphaFoldDB" id="A0A8J5CTR5"/>
<dbReference type="EMBL" id="JACEEZ010010914">
    <property type="protein sequence ID" value="KAG0721564.1"/>
    <property type="molecule type" value="Genomic_DNA"/>
</dbReference>
<accession>A0A8J5CTR5</accession>
<dbReference type="Proteomes" id="UP000770661">
    <property type="component" value="Unassembled WGS sequence"/>
</dbReference>
<comment type="caution">
    <text evidence="2">The sequence shown here is derived from an EMBL/GenBank/DDBJ whole genome shotgun (WGS) entry which is preliminary data.</text>
</comment>
<evidence type="ECO:0000313" key="3">
    <source>
        <dbReference type="Proteomes" id="UP000770661"/>
    </source>
</evidence>
<gene>
    <name evidence="2" type="ORF">GWK47_006286</name>
</gene>
<name>A0A8J5CTR5_CHIOP</name>
<keyword evidence="3" id="KW-1185">Reference proteome</keyword>
<protein>
    <submittedName>
        <fullName evidence="2">Uncharacterized protein</fullName>
    </submittedName>
</protein>
<organism evidence="2 3">
    <name type="scientific">Chionoecetes opilio</name>
    <name type="common">Atlantic snow crab</name>
    <name type="synonym">Cancer opilio</name>
    <dbReference type="NCBI Taxonomy" id="41210"/>
    <lineage>
        <taxon>Eukaryota</taxon>
        <taxon>Metazoa</taxon>
        <taxon>Ecdysozoa</taxon>
        <taxon>Arthropoda</taxon>
        <taxon>Crustacea</taxon>
        <taxon>Multicrustacea</taxon>
        <taxon>Malacostraca</taxon>
        <taxon>Eumalacostraca</taxon>
        <taxon>Eucarida</taxon>
        <taxon>Decapoda</taxon>
        <taxon>Pleocyemata</taxon>
        <taxon>Brachyura</taxon>
        <taxon>Eubrachyura</taxon>
        <taxon>Majoidea</taxon>
        <taxon>Majidae</taxon>
        <taxon>Chionoecetes</taxon>
    </lineage>
</organism>
<evidence type="ECO:0000256" key="1">
    <source>
        <dbReference type="SAM" id="MobiDB-lite"/>
    </source>
</evidence>
<feature type="region of interest" description="Disordered" evidence="1">
    <location>
        <begin position="304"/>
        <end position="326"/>
    </location>
</feature>